<evidence type="ECO:0000313" key="3">
    <source>
        <dbReference type="Proteomes" id="UP000321577"/>
    </source>
</evidence>
<dbReference type="OrthoDB" id="9795032at2"/>
<dbReference type="InterPro" id="IPR012347">
    <property type="entry name" value="Ferritin-like"/>
</dbReference>
<comment type="caution">
    <text evidence="2">The sequence shown here is derived from an EMBL/GenBank/DDBJ whole genome shotgun (WGS) entry which is preliminary data.</text>
</comment>
<dbReference type="AlphaFoldDB" id="A0A512MEC5"/>
<name>A0A512MEC5_9BACT</name>
<keyword evidence="3" id="KW-1185">Reference proteome</keyword>
<evidence type="ECO:0000259" key="1">
    <source>
        <dbReference type="Pfam" id="PF12902"/>
    </source>
</evidence>
<organism evidence="2 3">
    <name type="scientific">Brevifollis gellanilyticus</name>
    <dbReference type="NCBI Taxonomy" id="748831"/>
    <lineage>
        <taxon>Bacteria</taxon>
        <taxon>Pseudomonadati</taxon>
        <taxon>Verrucomicrobiota</taxon>
        <taxon>Verrucomicrobiia</taxon>
        <taxon>Verrucomicrobiales</taxon>
        <taxon>Verrucomicrobiaceae</taxon>
    </lineage>
</organism>
<protein>
    <recommendedName>
        <fullName evidence="1">Iminophenyl-pyruvate dimer synthase domain-containing protein</fullName>
    </recommendedName>
</protein>
<dbReference type="EMBL" id="BKAG01000042">
    <property type="protein sequence ID" value="GEP45095.1"/>
    <property type="molecule type" value="Genomic_DNA"/>
</dbReference>
<dbReference type="Gene3D" id="1.20.1260.10">
    <property type="match status" value="1"/>
</dbReference>
<proteinExistence type="predicted"/>
<accession>A0A512MEC5</accession>
<gene>
    <name evidence="2" type="ORF">BGE01nite_43860</name>
</gene>
<dbReference type="Proteomes" id="UP000321577">
    <property type="component" value="Unassembled WGS sequence"/>
</dbReference>
<evidence type="ECO:0000313" key="2">
    <source>
        <dbReference type="EMBL" id="GEP45095.1"/>
    </source>
</evidence>
<dbReference type="InterPro" id="IPR026820">
    <property type="entry name" value="VioB/RebD_dom"/>
</dbReference>
<reference evidence="2 3" key="1">
    <citation type="submission" date="2019-07" db="EMBL/GenBank/DDBJ databases">
        <title>Whole genome shotgun sequence of Brevifollis gellanilyticus NBRC 108608.</title>
        <authorList>
            <person name="Hosoyama A."/>
            <person name="Uohara A."/>
            <person name="Ohji S."/>
            <person name="Ichikawa N."/>
        </authorList>
    </citation>
    <scope>NUCLEOTIDE SEQUENCE [LARGE SCALE GENOMIC DNA]</scope>
    <source>
        <strain evidence="2 3">NBRC 108608</strain>
    </source>
</reference>
<sequence>MIRLQLPVLDSLADIQAAVQTAIEIEFSTLPPYLYAASSILPGTNAPAVACLREIIHEEMIHLCLASNIMNAIGGSPQMTVPKFPGPLPGDVGRNPDGTQFSVHLYPFSPESMKQGMNIEEPDEPIDPPEMEKLMAMAIASETGSIADYYRHLENALSQLPASAWQPGRNQIDDSQFFQGQLFAVNSFADAQKAISDIVSEGEGSSDSPLNFEGEVSHFYRFQEIYRNQVLTKANNAVGYVWGLPLGIDYAAAYPAITDPCIHDFSHEPAAAQAAQVRCNSAFSDMVDALQLAFNGQPAQLGVGVRSMFALRQAMQAALTTPLADGHSVAGPSFLYIPQNQRQS</sequence>
<feature type="domain" description="Iminophenyl-pyruvate dimer synthase" evidence="1">
    <location>
        <begin position="19"/>
        <end position="227"/>
    </location>
</feature>
<dbReference type="RefSeq" id="WP_146853667.1">
    <property type="nucleotide sequence ID" value="NZ_BKAG01000042.1"/>
</dbReference>
<dbReference type="PANTHER" id="PTHR34400">
    <property type="match status" value="1"/>
</dbReference>
<dbReference type="Pfam" id="PF12902">
    <property type="entry name" value="Ferritin-like"/>
    <property type="match status" value="1"/>
</dbReference>
<dbReference type="PANTHER" id="PTHR34400:SF4">
    <property type="entry name" value="MEMBRANE PROTEIN"/>
    <property type="match status" value="1"/>
</dbReference>